<dbReference type="GO" id="GO:0003700">
    <property type="term" value="F:DNA-binding transcription factor activity"/>
    <property type="evidence" value="ECO:0007669"/>
    <property type="project" value="InterPro"/>
</dbReference>
<sequence>MTNAASEIGTTTSTVSRQIARLRETLGIYPFVKADGDWHLNPALRDLVTAFEQADGMLESELARLQSYQPTAKRDVKIGAPPTVLSHMLSQGIREFVKTSPGIRPVLESRVHESGLGTTDISVVFYPPESGRVRVKRCGVLDFALFAPKGWRNGDGWVSLGERVAGPYIEARRHFFNSDPTVLVDSFPQAIRVMRDIGVAGALPVIVAAQEPDIELIGPAGLDVTRDLYVIHHETRSTDPDIRATVNWVSTQLLEAKRKTRELREMQHRFCDSLA</sequence>
<dbReference type="AlphaFoldDB" id="A0A0L6CYM3"/>
<feature type="domain" description="HTH lysR-type" evidence="2">
    <location>
        <begin position="1"/>
        <end position="41"/>
    </location>
</feature>
<dbReference type="STRING" id="74031.SAMN04488077_102230"/>
<comment type="caution">
    <text evidence="3">The sequence shown here is derived from an EMBL/GenBank/DDBJ whole genome shotgun (WGS) entry which is preliminary data.</text>
</comment>
<gene>
    <name evidence="3" type="ORF">ROTO_06500</name>
</gene>
<proteinExistence type="inferred from homology"/>
<evidence type="ECO:0000313" key="3">
    <source>
        <dbReference type="EMBL" id="KNX42800.1"/>
    </source>
</evidence>
<dbReference type="InterPro" id="IPR036390">
    <property type="entry name" value="WH_DNA-bd_sf"/>
</dbReference>
<comment type="similarity">
    <text evidence="1">Belongs to the LysR transcriptional regulatory family.</text>
</comment>
<name>A0A0L6CYM3_9RHOB</name>
<dbReference type="SUPFAM" id="SSF53850">
    <property type="entry name" value="Periplasmic binding protein-like II"/>
    <property type="match status" value="1"/>
</dbReference>
<reference evidence="4" key="1">
    <citation type="submission" date="2015-07" db="EMBL/GenBank/DDBJ databases">
        <title>Draft Genome Sequence of Roseovarius tolerans EL-164, a producer of N-Acylated Alanine Methyl Esters (NAMEs).</title>
        <authorList>
            <person name="Voget S."/>
            <person name="Bruns H."/>
            <person name="Wagner-Doebler I."/>
            <person name="Schulz S."/>
            <person name="Daniel R."/>
        </authorList>
    </citation>
    <scope>NUCLEOTIDE SEQUENCE [LARGE SCALE GENOMIC DNA]</scope>
    <source>
        <strain evidence="4">EL-164</strain>
    </source>
</reference>
<dbReference type="InterPro" id="IPR036388">
    <property type="entry name" value="WH-like_DNA-bd_sf"/>
</dbReference>
<dbReference type="Gene3D" id="1.10.10.10">
    <property type="entry name" value="Winged helix-like DNA-binding domain superfamily/Winged helix DNA-binding domain"/>
    <property type="match status" value="1"/>
</dbReference>
<keyword evidence="4" id="KW-1185">Reference proteome</keyword>
<dbReference type="PANTHER" id="PTHR30537:SF3">
    <property type="entry name" value="TRANSCRIPTIONAL REGULATORY PROTEIN"/>
    <property type="match status" value="1"/>
</dbReference>
<keyword evidence="3" id="KW-0238">DNA-binding</keyword>
<dbReference type="GO" id="GO:0006351">
    <property type="term" value="P:DNA-templated transcription"/>
    <property type="evidence" value="ECO:0007669"/>
    <property type="project" value="TreeGrafter"/>
</dbReference>
<dbReference type="PATRIC" id="fig|74031.6.peg.669"/>
<dbReference type="EMBL" id="LGVV01000005">
    <property type="protein sequence ID" value="KNX42800.1"/>
    <property type="molecule type" value="Genomic_DNA"/>
</dbReference>
<dbReference type="InterPro" id="IPR058163">
    <property type="entry name" value="LysR-type_TF_proteobact-type"/>
</dbReference>
<dbReference type="GO" id="GO:0043565">
    <property type="term" value="F:sequence-specific DNA binding"/>
    <property type="evidence" value="ECO:0007669"/>
    <property type="project" value="TreeGrafter"/>
</dbReference>
<evidence type="ECO:0000313" key="4">
    <source>
        <dbReference type="Proteomes" id="UP000037046"/>
    </source>
</evidence>
<dbReference type="PROSITE" id="PS50931">
    <property type="entry name" value="HTH_LYSR"/>
    <property type="match status" value="1"/>
</dbReference>
<dbReference type="RefSeq" id="WP_050661590.1">
    <property type="nucleotide sequence ID" value="NZ_CP118494.1"/>
</dbReference>
<dbReference type="Proteomes" id="UP000037046">
    <property type="component" value="Unassembled WGS sequence"/>
</dbReference>
<dbReference type="SUPFAM" id="SSF46785">
    <property type="entry name" value="Winged helix' DNA-binding domain"/>
    <property type="match status" value="1"/>
</dbReference>
<dbReference type="PANTHER" id="PTHR30537">
    <property type="entry name" value="HTH-TYPE TRANSCRIPTIONAL REGULATOR"/>
    <property type="match status" value="1"/>
</dbReference>
<evidence type="ECO:0000259" key="2">
    <source>
        <dbReference type="PROSITE" id="PS50931"/>
    </source>
</evidence>
<dbReference type="InterPro" id="IPR000847">
    <property type="entry name" value="LysR_HTH_N"/>
</dbReference>
<evidence type="ECO:0000256" key="1">
    <source>
        <dbReference type="ARBA" id="ARBA00009437"/>
    </source>
</evidence>
<organism evidence="3 4">
    <name type="scientific">Roseovarius tolerans</name>
    <dbReference type="NCBI Taxonomy" id="74031"/>
    <lineage>
        <taxon>Bacteria</taxon>
        <taxon>Pseudomonadati</taxon>
        <taxon>Pseudomonadota</taxon>
        <taxon>Alphaproteobacteria</taxon>
        <taxon>Rhodobacterales</taxon>
        <taxon>Roseobacteraceae</taxon>
        <taxon>Roseovarius</taxon>
    </lineage>
</organism>
<accession>A0A0L6CYM3</accession>
<protein>
    <submittedName>
        <fullName evidence="3">DNA-binding transcriptional activator GcvA</fullName>
    </submittedName>
</protein>